<evidence type="ECO:0000256" key="1">
    <source>
        <dbReference type="ARBA" id="ARBA00008635"/>
    </source>
</evidence>
<sequence length="165" mass="18268">MFTSVQDFINDYSRESQGTQKLLDALTDESLKQEVVPGGRTLGFLAWHLVHNDKGMLQVIGIKFKAPAAHSEPPQSAAVIAQTYRETAAAILDASAQWSDDKLQESNALFGQTWKNGFTLIQFMKHEVHHRGQLTVLMRQAGLPVAGVYGPSKEEWERMGMTAPA</sequence>
<feature type="binding site" evidence="3">
    <location>
        <position position="130"/>
    </location>
    <ligand>
        <name>a divalent metal cation</name>
        <dbReference type="ChEBI" id="CHEBI:60240"/>
    </ligand>
</feature>
<evidence type="ECO:0000313" key="5">
    <source>
        <dbReference type="Proteomes" id="UP000272528"/>
    </source>
</evidence>
<comment type="similarity">
    <text evidence="1">Belongs to the DinB family.</text>
</comment>
<reference evidence="5" key="1">
    <citation type="submission" date="2018-12" db="EMBL/GenBank/DDBJ databases">
        <title>Genome sequence of Peanibacillus sp.</title>
        <authorList>
            <person name="Subramani G."/>
            <person name="Srinivasan S."/>
            <person name="Kim M.K."/>
        </authorList>
    </citation>
    <scope>NUCLEOTIDE SEQUENCE [LARGE SCALE GENOMIC DNA]</scope>
    <source>
        <strain evidence="5">18JY67-1</strain>
    </source>
</reference>
<evidence type="ECO:0000256" key="3">
    <source>
        <dbReference type="PIRSR" id="PIRSR607837-1"/>
    </source>
</evidence>
<evidence type="ECO:0000313" key="4">
    <source>
        <dbReference type="EMBL" id="AZN39666.1"/>
    </source>
</evidence>
<dbReference type="Pfam" id="PF05163">
    <property type="entry name" value="DinB"/>
    <property type="match status" value="1"/>
</dbReference>
<dbReference type="InterPro" id="IPR007837">
    <property type="entry name" value="DinB"/>
</dbReference>
<dbReference type="RefSeq" id="WP_126014468.1">
    <property type="nucleotide sequence ID" value="NZ_CP034437.1"/>
</dbReference>
<proteinExistence type="inferred from homology"/>
<dbReference type="Proteomes" id="UP000272528">
    <property type="component" value="Chromosome"/>
</dbReference>
<gene>
    <name evidence="4" type="ORF">EJC50_08405</name>
</gene>
<dbReference type="OrthoDB" id="119432at2"/>
<dbReference type="KEGG" id="palb:EJC50_08405"/>
<keyword evidence="2 3" id="KW-0479">Metal-binding</keyword>
<organism evidence="4 5">
    <name type="scientific">Paenibacillus albus</name>
    <dbReference type="NCBI Taxonomy" id="2495582"/>
    <lineage>
        <taxon>Bacteria</taxon>
        <taxon>Bacillati</taxon>
        <taxon>Bacillota</taxon>
        <taxon>Bacilli</taxon>
        <taxon>Bacillales</taxon>
        <taxon>Paenibacillaceae</taxon>
        <taxon>Paenibacillus</taxon>
    </lineage>
</organism>
<feature type="binding site" evidence="3">
    <location>
        <position position="48"/>
    </location>
    <ligand>
        <name>a divalent metal cation</name>
        <dbReference type="ChEBI" id="CHEBI:60240"/>
    </ligand>
</feature>
<evidence type="ECO:0000256" key="2">
    <source>
        <dbReference type="ARBA" id="ARBA00022723"/>
    </source>
</evidence>
<dbReference type="SUPFAM" id="SSF109854">
    <property type="entry name" value="DinB/YfiT-like putative metalloenzymes"/>
    <property type="match status" value="1"/>
</dbReference>
<accession>A0A3S9A1V0</accession>
<dbReference type="AlphaFoldDB" id="A0A3S9A1V0"/>
<dbReference type="InterPro" id="IPR034660">
    <property type="entry name" value="DinB/YfiT-like"/>
</dbReference>
<evidence type="ECO:0008006" key="6">
    <source>
        <dbReference type="Google" id="ProtNLM"/>
    </source>
</evidence>
<protein>
    <recommendedName>
        <fullName evidence="6">Damage-inducible protein DinB</fullName>
    </recommendedName>
</protein>
<dbReference type="GO" id="GO:0046872">
    <property type="term" value="F:metal ion binding"/>
    <property type="evidence" value="ECO:0007669"/>
    <property type="project" value="UniProtKB-KW"/>
</dbReference>
<name>A0A3S9A1V0_9BACL</name>
<dbReference type="EMBL" id="CP034437">
    <property type="protein sequence ID" value="AZN39666.1"/>
    <property type="molecule type" value="Genomic_DNA"/>
</dbReference>
<keyword evidence="5" id="KW-1185">Reference proteome</keyword>
<feature type="binding site" evidence="3">
    <location>
        <position position="126"/>
    </location>
    <ligand>
        <name>a divalent metal cation</name>
        <dbReference type="ChEBI" id="CHEBI:60240"/>
    </ligand>
</feature>
<dbReference type="Gene3D" id="1.20.120.450">
    <property type="entry name" value="dinb family like domain"/>
    <property type="match status" value="1"/>
</dbReference>